<dbReference type="AlphaFoldDB" id="A0A7J8YM44"/>
<comment type="caution">
    <text evidence="2">The sequence shown here is derived from an EMBL/GenBank/DDBJ whole genome shotgun (WGS) entry which is preliminary data.</text>
</comment>
<dbReference type="Pfam" id="PF24924">
    <property type="entry name" value="DUF7745"/>
    <property type="match status" value="1"/>
</dbReference>
<dbReference type="Proteomes" id="UP000593577">
    <property type="component" value="Unassembled WGS sequence"/>
</dbReference>
<name>A0A7J8YM44_GOSAI</name>
<reference evidence="2 3" key="1">
    <citation type="journal article" date="2019" name="Genome Biol. Evol.">
        <title>Insights into the evolution of the New World diploid cottons (Gossypium, subgenus Houzingenia) based on genome sequencing.</title>
        <authorList>
            <person name="Grover C.E."/>
            <person name="Arick M.A. 2nd"/>
            <person name="Thrash A."/>
            <person name="Conover J.L."/>
            <person name="Sanders W.S."/>
            <person name="Peterson D.G."/>
            <person name="Frelichowski J.E."/>
            <person name="Scheffler J.A."/>
            <person name="Scheffler B.E."/>
            <person name="Wendel J.F."/>
        </authorList>
    </citation>
    <scope>NUCLEOTIDE SEQUENCE [LARGE SCALE GENOMIC DNA]</scope>
    <source>
        <strain evidence="2">185</strain>
        <tissue evidence="2">Leaf</tissue>
    </source>
</reference>
<proteinExistence type="predicted"/>
<accession>A0A7J8YM44</accession>
<evidence type="ECO:0000313" key="2">
    <source>
        <dbReference type="EMBL" id="MBA0700678.1"/>
    </source>
</evidence>
<protein>
    <recommendedName>
        <fullName evidence="1">DUF7745 domain-containing protein</fullName>
    </recommendedName>
</protein>
<dbReference type="EMBL" id="JABFAA010080065">
    <property type="protein sequence ID" value="MBA0700678.1"/>
    <property type="molecule type" value="Genomic_DNA"/>
</dbReference>
<dbReference type="PANTHER" id="PTHR48200">
    <property type="entry name" value="PROTEIN, PUTATIVE-RELATED"/>
    <property type="match status" value="1"/>
</dbReference>
<dbReference type="PANTHER" id="PTHR48200:SF1">
    <property type="entry name" value="AMINOTRANSFERASE-LIKE PLANT MOBILE DOMAIN-CONTAINING PROTEIN"/>
    <property type="match status" value="1"/>
</dbReference>
<feature type="domain" description="DUF7745" evidence="1">
    <location>
        <begin position="134"/>
        <end position="257"/>
    </location>
</feature>
<gene>
    <name evidence="2" type="ORF">Goari_022000</name>
</gene>
<dbReference type="InterPro" id="IPR056647">
    <property type="entry name" value="DUF7745"/>
</dbReference>
<keyword evidence="3" id="KW-1185">Reference proteome</keyword>
<evidence type="ECO:0000259" key="1">
    <source>
        <dbReference type="Pfam" id="PF24924"/>
    </source>
</evidence>
<organism evidence="2 3">
    <name type="scientific">Gossypium aridum</name>
    <name type="common">American cotton</name>
    <name type="synonym">Erioxylum aridum</name>
    <dbReference type="NCBI Taxonomy" id="34290"/>
    <lineage>
        <taxon>Eukaryota</taxon>
        <taxon>Viridiplantae</taxon>
        <taxon>Streptophyta</taxon>
        <taxon>Embryophyta</taxon>
        <taxon>Tracheophyta</taxon>
        <taxon>Spermatophyta</taxon>
        <taxon>Magnoliopsida</taxon>
        <taxon>eudicotyledons</taxon>
        <taxon>Gunneridae</taxon>
        <taxon>Pentapetalae</taxon>
        <taxon>rosids</taxon>
        <taxon>malvids</taxon>
        <taxon>Malvales</taxon>
        <taxon>Malvaceae</taxon>
        <taxon>Malvoideae</taxon>
        <taxon>Gossypium</taxon>
    </lineage>
</organism>
<evidence type="ECO:0000313" key="3">
    <source>
        <dbReference type="Proteomes" id="UP000593577"/>
    </source>
</evidence>
<sequence>MSKDTQSREGDYQIAYFNSSMDCRRNRKDELKEIWQSWDATKKTHFQDKCFTFNKLDIVPTIKKYSTLLHYDFRDPLRLYWKQDIDFLGPLAHLMGLPSDIRDAMGKANGDRHLALFTFAIYKLIMFPKAIGYVTVLVETIISLNFIRRKGDGRLLGCAQLLFVWMKNHFRCFYKRFRQVFVPSTRPIEEFLESEWPPNQSIKEWVQNLSTLTYQEIEWKAPWMIQSTILIECDGHLWVPLIGIWGAISYSSLMVLSKYRYDQCVPTIAGLNRVEVSIQDPGF</sequence>